<reference evidence="2" key="1">
    <citation type="submission" date="2015-04" db="UniProtKB">
        <authorList>
            <consortium name="EnsemblPlants"/>
        </authorList>
    </citation>
    <scope>IDENTIFICATION</scope>
</reference>
<keyword evidence="1" id="KW-0472">Membrane</keyword>
<dbReference type="OMA" id="PIIPEHH"/>
<dbReference type="EnsemblPlants" id="OPUNC04G05650.1">
    <property type="protein sequence ID" value="OPUNC04G05650.1"/>
    <property type="gene ID" value="OPUNC04G05650"/>
</dbReference>
<organism evidence="2">
    <name type="scientific">Oryza punctata</name>
    <name type="common">Red rice</name>
    <dbReference type="NCBI Taxonomy" id="4537"/>
    <lineage>
        <taxon>Eukaryota</taxon>
        <taxon>Viridiplantae</taxon>
        <taxon>Streptophyta</taxon>
        <taxon>Embryophyta</taxon>
        <taxon>Tracheophyta</taxon>
        <taxon>Spermatophyta</taxon>
        <taxon>Magnoliopsida</taxon>
        <taxon>Liliopsida</taxon>
        <taxon>Poales</taxon>
        <taxon>Poaceae</taxon>
        <taxon>BOP clade</taxon>
        <taxon>Oryzoideae</taxon>
        <taxon>Oryzeae</taxon>
        <taxon>Oryzinae</taxon>
        <taxon>Oryza</taxon>
    </lineage>
</organism>
<keyword evidence="1" id="KW-1133">Transmembrane helix</keyword>
<dbReference type="AlphaFoldDB" id="A0A0E0KNT1"/>
<protein>
    <submittedName>
        <fullName evidence="2">Uncharacterized protein</fullName>
    </submittedName>
</protein>
<name>A0A0E0KNT1_ORYPU</name>
<dbReference type="HOGENOM" id="CLU_1790088_0_0_1"/>
<reference evidence="2" key="2">
    <citation type="submission" date="2018-05" db="EMBL/GenBank/DDBJ databases">
        <title>OpunRS2 (Oryza punctata Reference Sequence Version 2).</title>
        <authorList>
            <person name="Zhang J."/>
            <person name="Kudrna D."/>
            <person name="Lee S."/>
            <person name="Talag J."/>
            <person name="Welchert J."/>
            <person name="Wing R.A."/>
        </authorList>
    </citation>
    <scope>NUCLEOTIDE SEQUENCE [LARGE SCALE GENOMIC DNA]</scope>
</reference>
<sequence length="163" mass="18105">MGADQNADAWNNNFYQALNTFLLLLSKRRVAELSEEADEVPDIQTTIIATKTRVILAARAKEKVCVGAEEEVCVGAGEEGVSCTLRIILPVIPEHYSPAGAILQAGFLAVISVFCIGNNLADIKVRNIRKSQELMVLHFSTRYWSHWCTTKISLPLINWMEVT</sequence>
<dbReference type="Gramene" id="OPUNC04G05650.1">
    <property type="protein sequence ID" value="OPUNC04G05650.1"/>
    <property type="gene ID" value="OPUNC04G05650"/>
</dbReference>
<keyword evidence="3" id="KW-1185">Reference proteome</keyword>
<accession>A0A0E0KNT1</accession>
<keyword evidence="1" id="KW-0812">Transmembrane</keyword>
<evidence type="ECO:0000313" key="2">
    <source>
        <dbReference type="EnsemblPlants" id="OPUNC04G05650.1"/>
    </source>
</evidence>
<evidence type="ECO:0000313" key="3">
    <source>
        <dbReference type="Proteomes" id="UP000026962"/>
    </source>
</evidence>
<dbReference type="Proteomes" id="UP000026962">
    <property type="component" value="Chromosome 4"/>
</dbReference>
<proteinExistence type="predicted"/>
<evidence type="ECO:0000256" key="1">
    <source>
        <dbReference type="SAM" id="Phobius"/>
    </source>
</evidence>
<feature type="transmembrane region" description="Helical" evidence="1">
    <location>
        <begin position="101"/>
        <end position="121"/>
    </location>
</feature>